<feature type="transmembrane region" description="Helical" evidence="8">
    <location>
        <begin position="337"/>
        <end position="357"/>
    </location>
</feature>
<keyword evidence="12" id="KW-1185">Reference proteome</keyword>
<evidence type="ECO:0000256" key="4">
    <source>
        <dbReference type="ARBA" id="ARBA00022692"/>
    </source>
</evidence>
<evidence type="ECO:0000313" key="11">
    <source>
        <dbReference type="EMBL" id="KAH0570521.1"/>
    </source>
</evidence>
<feature type="domain" description="Amino acid transporter transmembrane" evidence="9">
    <location>
        <begin position="13"/>
        <end position="327"/>
    </location>
</feature>
<evidence type="ECO:0000256" key="2">
    <source>
        <dbReference type="ARBA" id="ARBA00008066"/>
    </source>
</evidence>
<name>V6LZU1_9EUKA</name>
<evidence type="ECO:0000259" key="9">
    <source>
        <dbReference type="Pfam" id="PF01490"/>
    </source>
</evidence>
<dbReference type="Pfam" id="PF01490">
    <property type="entry name" value="Aa_trans"/>
    <property type="match status" value="1"/>
</dbReference>
<evidence type="ECO:0000256" key="7">
    <source>
        <dbReference type="ARBA" id="ARBA00023136"/>
    </source>
</evidence>
<keyword evidence="7 8" id="KW-0472">Membrane</keyword>
<accession>V6LZU1</accession>
<feature type="transmembrane region" description="Helical" evidence="8">
    <location>
        <begin position="74"/>
        <end position="95"/>
    </location>
</feature>
<evidence type="ECO:0000256" key="3">
    <source>
        <dbReference type="ARBA" id="ARBA00022448"/>
    </source>
</evidence>
<reference evidence="10 11" key="1">
    <citation type="journal article" date="2014" name="PLoS Genet.">
        <title>The Genome of Spironucleus salmonicida Highlights a Fish Pathogen Adapted to Fluctuating Environments.</title>
        <authorList>
            <person name="Xu F."/>
            <person name="Jerlstrom-Hultqvist J."/>
            <person name="Einarsson E."/>
            <person name="Astvaldsson A."/>
            <person name="Svard S.G."/>
            <person name="Andersson J.O."/>
        </authorList>
    </citation>
    <scope>NUCLEOTIDE SEQUENCE</scope>
    <source>
        <strain evidence="11">ATCC 50377</strain>
    </source>
</reference>
<dbReference type="VEuPathDB" id="GiardiaDB:SS50377_26801"/>
<dbReference type="OrthoDB" id="438545at2759"/>
<dbReference type="EMBL" id="KI545953">
    <property type="protein sequence ID" value="EST49271.1"/>
    <property type="molecule type" value="Genomic_DNA"/>
</dbReference>
<evidence type="ECO:0000256" key="8">
    <source>
        <dbReference type="SAM" id="Phobius"/>
    </source>
</evidence>
<dbReference type="GO" id="GO:0016020">
    <property type="term" value="C:membrane"/>
    <property type="evidence" value="ECO:0007669"/>
    <property type="project" value="UniProtKB-SubCell"/>
</dbReference>
<evidence type="ECO:0000256" key="6">
    <source>
        <dbReference type="ARBA" id="ARBA00022989"/>
    </source>
</evidence>
<evidence type="ECO:0000313" key="10">
    <source>
        <dbReference type="EMBL" id="EST49271.1"/>
    </source>
</evidence>
<evidence type="ECO:0000313" key="12">
    <source>
        <dbReference type="Proteomes" id="UP000018208"/>
    </source>
</evidence>
<dbReference type="AlphaFoldDB" id="V6LZU1"/>
<dbReference type="InterPro" id="IPR013057">
    <property type="entry name" value="AA_transpt_TM"/>
</dbReference>
<evidence type="ECO:0000256" key="1">
    <source>
        <dbReference type="ARBA" id="ARBA00004141"/>
    </source>
</evidence>
<protein>
    <submittedName>
        <fullName evidence="11">Solute carrier family protein</fullName>
    </submittedName>
    <submittedName>
        <fullName evidence="10">Transmembrane amino acid transporter protein</fullName>
    </submittedName>
</protein>
<dbReference type="Proteomes" id="UP000018208">
    <property type="component" value="Unassembled WGS sequence"/>
</dbReference>
<reference evidence="11" key="2">
    <citation type="submission" date="2020-12" db="EMBL/GenBank/DDBJ databases">
        <title>New Spironucleus salmonicida genome in near-complete chromosomes.</title>
        <authorList>
            <person name="Xu F."/>
            <person name="Kurt Z."/>
            <person name="Jimenez-Gonzalez A."/>
            <person name="Astvaldsson A."/>
            <person name="Andersson J.O."/>
            <person name="Svard S.G."/>
        </authorList>
    </citation>
    <scope>NUCLEOTIDE SEQUENCE</scope>
    <source>
        <strain evidence="11">ATCC 50377</strain>
    </source>
</reference>
<feature type="transmembrane region" description="Helical" evidence="8">
    <location>
        <begin position="127"/>
        <end position="146"/>
    </location>
</feature>
<proteinExistence type="inferred from homology"/>
<comment type="similarity">
    <text evidence="2">Belongs to the amino acid/polyamine transporter 2 family.</text>
</comment>
<dbReference type="PANTHER" id="PTHR22950:SF458">
    <property type="entry name" value="SODIUM-COUPLED NEUTRAL AMINO ACID TRANSPORTER 11-RELATED"/>
    <property type="match status" value="1"/>
</dbReference>
<keyword evidence="6 8" id="KW-1133">Transmembrane helix</keyword>
<feature type="transmembrane region" description="Helical" evidence="8">
    <location>
        <begin position="40"/>
        <end position="62"/>
    </location>
</feature>
<keyword evidence="3" id="KW-0813">Transport</keyword>
<dbReference type="GO" id="GO:0015179">
    <property type="term" value="F:L-amino acid transmembrane transporter activity"/>
    <property type="evidence" value="ECO:0007669"/>
    <property type="project" value="TreeGrafter"/>
</dbReference>
<feature type="transmembrane region" description="Helical" evidence="8">
    <location>
        <begin position="295"/>
        <end position="316"/>
    </location>
</feature>
<keyword evidence="5" id="KW-0029">Amino-acid transport</keyword>
<gene>
    <name evidence="10" type="ORF">SS50377_10492</name>
    <name evidence="11" type="ORF">SS50377_26801</name>
</gene>
<feature type="transmembrane region" description="Helical" evidence="8">
    <location>
        <begin position="158"/>
        <end position="175"/>
    </location>
</feature>
<dbReference type="PANTHER" id="PTHR22950">
    <property type="entry name" value="AMINO ACID TRANSPORTER"/>
    <property type="match status" value="1"/>
</dbReference>
<keyword evidence="4 8" id="KW-0812">Transmembrane</keyword>
<feature type="transmembrane region" description="Helical" evidence="8">
    <location>
        <begin position="252"/>
        <end position="275"/>
    </location>
</feature>
<organism evidence="10">
    <name type="scientific">Spironucleus salmonicida</name>
    <dbReference type="NCBI Taxonomy" id="348837"/>
    <lineage>
        <taxon>Eukaryota</taxon>
        <taxon>Metamonada</taxon>
        <taxon>Diplomonadida</taxon>
        <taxon>Hexamitidae</taxon>
        <taxon>Hexamitinae</taxon>
        <taxon>Spironucleus</taxon>
    </lineage>
</organism>
<sequence>MSLKVSQKSKELVRVSLTICNLMIGAQLLALPYIYMRLAWPIGILFTTFTALYSLFGFNYIVDACYYTSCQTISDLLTGLFGKVFSNIVEVFIVIQYLGYLTQYVSICADYINIFVLAVSNYNFKTVYIKIIIFVVLSGFLVFKSLKAISNLSTAKQSFAAFAVICACIFLIIATKVGTTDININGVVSIIKLPSKRQLAVPIHVKGHYIFFEIMQRLPIFKAIYGCQASIPIVYNNMPGDGEYRRALLKKYIVIGTLATSGLCVVMAFVCLFLFGSDISTNVLLSFVPQNYTMTTVRLLYAMVILLTYVVVTFPIRGMFMKIFKQNKDTKKDIQFIFSYGSVLYLFPVDLVYQYLIF</sequence>
<feature type="transmembrane region" description="Helical" evidence="8">
    <location>
        <begin position="101"/>
        <end position="120"/>
    </location>
</feature>
<evidence type="ECO:0000256" key="5">
    <source>
        <dbReference type="ARBA" id="ARBA00022970"/>
    </source>
</evidence>
<comment type="subcellular location">
    <subcellularLocation>
        <location evidence="1">Membrane</location>
        <topology evidence="1">Multi-pass membrane protein</topology>
    </subcellularLocation>
</comment>
<dbReference type="EMBL" id="AUWU02000007">
    <property type="protein sequence ID" value="KAH0570521.1"/>
    <property type="molecule type" value="Genomic_DNA"/>
</dbReference>
<feature type="transmembrane region" description="Helical" evidence="8">
    <location>
        <begin position="12"/>
        <end position="34"/>
    </location>
</feature>